<comment type="caution">
    <text evidence="3">The sequence shown here is derived from an EMBL/GenBank/DDBJ whole genome shotgun (WGS) entry which is preliminary data.</text>
</comment>
<proteinExistence type="predicted"/>
<protein>
    <recommendedName>
        <fullName evidence="2">Cytochrome C Planctomycete-type domain-containing protein</fullName>
    </recommendedName>
</protein>
<feature type="domain" description="Cytochrome C Planctomycete-type" evidence="2">
    <location>
        <begin position="35"/>
        <end position="95"/>
    </location>
</feature>
<evidence type="ECO:0000259" key="2">
    <source>
        <dbReference type="Pfam" id="PF07635"/>
    </source>
</evidence>
<dbReference type="Gene3D" id="2.30.30.700">
    <property type="entry name" value="SLA1 homology domain 1"/>
    <property type="match status" value="1"/>
</dbReference>
<gene>
    <name evidence="3" type="ORF">FEM03_20310</name>
</gene>
<feature type="signal peptide" evidence="1">
    <location>
        <begin position="1"/>
        <end position="20"/>
    </location>
</feature>
<sequence length="198" mass="21030">MKSSITPVLTVLLGSTSAFAVDFKRDVQPILKAECYECHSEEADKEKGGYVFDNLERFAKDIGPGRTIEPGDLRNSHFFTTIVSPEDDSAHMPPEKTLSDKQIATIREWILAGAPLPGMTPAAATAPVTAPAPAAPAPAAAVAAAPQSWTNTEGKVIQATKLRLEGENVVLQMANGVVYNYPLSKLSPESQAQAKAGQ</sequence>
<organism evidence="3 4">
    <name type="scientific">Phragmitibacter flavus</name>
    <dbReference type="NCBI Taxonomy" id="2576071"/>
    <lineage>
        <taxon>Bacteria</taxon>
        <taxon>Pseudomonadati</taxon>
        <taxon>Verrucomicrobiota</taxon>
        <taxon>Verrucomicrobiia</taxon>
        <taxon>Verrucomicrobiales</taxon>
        <taxon>Verrucomicrobiaceae</taxon>
        <taxon>Phragmitibacter</taxon>
    </lineage>
</organism>
<dbReference type="GO" id="GO:0020037">
    <property type="term" value="F:heme binding"/>
    <property type="evidence" value="ECO:0007669"/>
    <property type="project" value="InterPro"/>
</dbReference>
<dbReference type="InterPro" id="IPR036909">
    <property type="entry name" value="Cyt_c-like_dom_sf"/>
</dbReference>
<dbReference type="Gene3D" id="1.10.760.10">
    <property type="entry name" value="Cytochrome c-like domain"/>
    <property type="match status" value="1"/>
</dbReference>
<evidence type="ECO:0000313" key="3">
    <source>
        <dbReference type="EMBL" id="TLD69005.1"/>
    </source>
</evidence>
<evidence type="ECO:0000313" key="4">
    <source>
        <dbReference type="Proteomes" id="UP000306196"/>
    </source>
</evidence>
<dbReference type="SUPFAM" id="SSF46626">
    <property type="entry name" value="Cytochrome c"/>
    <property type="match status" value="1"/>
</dbReference>
<dbReference type="AlphaFoldDB" id="A0A5R8KAR5"/>
<dbReference type="RefSeq" id="WP_138088134.1">
    <property type="nucleotide sequence ID" value="NZ_VAUV01000017.1"/>
</dbReference>
<accession>A0A5R8KAR5</accession>
<dbReference type="Pfam" id="PF07635">
    <property type="entry name" value="PSCyt1"/>
    <property type="match status" value="1"/>
</dbReference>
<dbReference type="PANTHER" id="PTHR35889">
    <property type="entry name" value="CYCLOINULO-OLIGOSACCHARIDE FRUCTANOTRANSFERASE-RELATED"/>
    <property type="match status" value="1"/>
</dbReference>
<name>A0A5R8KAR5_9BACT</name>
<dbReference type="InterPro" id="IPR011429">
    <property type="entry name" value="Cyt_c_Planctomycete-type"/>
</dbReference>
<keyword evidence="1" id="KW-0732">Signal</keyword>
<dbReference type="EMBL" id="VAUV01000017">
    <property type="protein sequence ID" value="TLD69005.1"/>
    <property type="molecule type" value="Genomic_DNA"/>
</dbReference>
<reference evidence="3 4" key="1">
    <citation type="submission" date="2019-05" db="EMBL/GenBank/DDBJ databases">
        <title>Verrucobacter flavum gen. nov., sp. nov. a new member of the family Verrucomicrobiaceae.</title>
        <authorList>
            <person name="Szuroczki S."/>
            <person name="Abbaszade G."/>
            <person name="Szabo A."/>
            <person name="Felfoldi T."/>
            <person name="Schumann P."/>
            <person name="Boka K."/>
            <person name="Keki Z."/>
            <person name="Toumi M."/>
            <person name="Toth E."/>
        </authorList>
    </citation>
    <scope>NUCLEOTIDE SEQUENCE [LARGE SCALE GENOMIC DNA]</scope>
    <source>
        <strain evidence="3 4">MG-N-17</strain>
    </source>
</reference>
<feature type="chain" id="PRO_5024409684" description="Cytochrome C Planctomycete-type domain-containing protein" evidence="1">
    <location>
        <begin position="21"/>
        <end position="198"/>
    </location>
</feature>
<keyword evidence="4" id="KW-1185">Reference proteome</keyword>
<dbReference type="GO" id="GO:0009055">
    <property type="term" value="F:electron transfer activity"/>
    <property type="evidence" value="ECO:0007669"/>
    <property type="project" value="InterPro"/>
</dbReference>
<evidence type="ECO:0000256" key="1">
    <source>
        <dbReference type="SAM" id="SignalP"/>
    </source>
</evidence>
<dbReference type="PANTHER" id="PTHR35889:SF3">
    <property type="entry name" value="F-BOX DOMAIN-CONTAINING PROTEIN"/>
    <property type="match status" value="1"/>
</dbReference>
<dbReference type="OrthoDB" id="9809746at2"/>
<dbReference type="Proteomes" id="UP000306196">
    <property type="component" value="Unassembled WGS sequence"/>
</dbReference>